<keyword evidence="1" id="KW-1133">Transmembrane helix</keyword>
<evidence type="ECO:0000313" key="2">
    <source>
        <dbReference type="EMBL" id="PMP82140.1"/>
    </source>
</evidence>
<feature type="transmembrane region" description="Helical" evidence="1">
    <location>
        <begin position="12"/>
        <end position="34"/>
    </location>
</feature>
<reference evidence="2 3" key="1">
    <citation type="submission" date="2018-01" db="EMBL/GenBank/DDBJ databases">
        <title>Metagenomic assembled genomes from two thermal pools in the Uzon Caldera, Kamchatka, Russia.</title>
        <authorList>
            <person name="Wilkins L."/>
            <person name="Ettinger C."/>
        </authorList>
    </citation>
    <scope>NUCLEOTIDE SEQUENCE [LARGE SCALE GENOMIC DNA]</scope>
    <source>
        <strain evidence="2">ZAV-02</strain>
    </source>
</reference>
<comment type="caution">
    <text evidence="2">The sequence shown here is derived from an EMBL/GenBank/DDBJ whole genome shotgun (WGS) entry which is preliminary data.</text>
</comment>
<evidence type="ECO:0000313" key="3">
    <source>
        <dbReference type="Proteomes" id="UP000243376"/>
    </source>
</evidence>
<proteinExistence type="predicted"/>
<keyword evidence="1" id="KW-0812">Transmembrane</keyword>
<gene>
    <name evidence="2" type="ORF">C0184_07225</name>
</gene>
<dbReference type="AlphaFoldDB" id="A0A2J6X638"/>
<feature type="transmembrane region" description="Helical" evidence="1">
    <location>
        <begin position="40"/>
        <end position="65"/>
    </location>
</feature>
<evidence type="ECO:0000256" key="1">
    <source>
        <dbReference type="SAM" id="Phobius"/>
    </source>
</evidence>
<dbReference type="Proteomes" id="UP000243376">
    <property type="component" value="Unassembled WGS sequence"/>
</dbReference>
<sequence length="72" mass="7575">MKRRIWLVVRGWVPLLVVLAALIGGPALLAWLILGGSFGWLHVLIGVGVAAGLLLIGGLILGWALGKRLKGD</sequence>
<protein>
    <submittedName>
        <fullName evidence="2">Uncharacterized protein</fullName>
    </submittedName>
</protein>
<organism evidence="2 3">
    <name type="scientific">Chloroflexus aggregans</name>
    <dbReference type="NCBI Taxonomy" id="152260"/>
    <lineage>
        <taxon>Bacteria</taxon>
        <taxon>Bacillati</taxon>
        <taxon>Chloroflexota</taxon>
        <taxon>Chloroflexia</taxon>
        <taxon>Chloroflexales</taxon>
        <taxon>Chloroflexineae</taxon>
        <taxon>Chloroflexaceae</taxon>
        <taxon>Chloroflexus</taxon>
    </lineage>
</organism>
<name>A0A2J6X638_9CHLR</name>
<keyword evidence="1" id="KW-0472">Membrane</keyword>
<dbReference type="EMBL" id="PNIQ01000474">
    <property type="protein sequence ID" value="PMP82140.1"/>
    <property type="molecule type" value="Genomic_DNA"/>
</dbReference>
<accession>A0A2J6X638</accession>